<feature type="domain" description="LD-carboxypeptidase N-terminal" evidence="7">
    <location>
        <begin position="21"/>
        <end position="139"/>
    </location>
</feature>
<dbReference type="PANTHER" id="PTHR30237">
    <property type="entry name" value="MURAMOYLTETRAPEPTIDE CARBOXYPEPTIDASE"/>
    <property type="match status" value="1"/>
</dbReference>
<evidence type="ECO:0000256" key="4">
    <source>
        <dbReference type="ARBA" id="ARBA00022801"/>
    </source>
</evidence>
<evidence type="ECO:0000256" key="3">
    <source>
        <dbReference type="ARBA" id="ARBA00022670"/>
    </source>
</evidence>
<dbReference type="InterPro" id="IPR027478">
    <property type="entry name" value="LdcA_N"/>
</dbReference>
<evidence type="ECO:0000259" key="7">
    <source>
        <dbReference type="Pfam" id="PF02016"/>
    </source>
</evidence>
<dbReference type="InterPro" id="IPR003507">
    <property type="entry name" value="S66_fam"/>
</dbReference>
<proteinExistence type="inferred from homology"/>
<dbReference type="SUPFAM" id="SSF141986">
    <property type="entry name" value="LD-carboxypeptidase A C-terminal domain-like"/>
    <property type="match status" value="1"/>
</dbReference>
<dbReference type="GO" id="GO:0006508">
    <property type="term" value="P:proteolysis"/>
    <property type="evidence" value="ECO:0007669"/>
    <property type="project" value="UniProtKB-KW"/>
</dbReference>
<dbReference type="Gene3D" id="3.50.30.60">
    <property type="entry name" value="LD-carboxypeptidase A C-terminal domain-like"/>
    <property type="match status" value="1"/>
</dbReference>
<evidence type="ECO:0000256" key="2">
    <source>
        <dbReference type="ARBA" id="ARBA00022645"/>
    </source>
</evidence>
<feature type="domain" description="LD-carboxypeptidase C-terminal" evidence="8">
    <location>
        <begin position="185"/>
        <end position="294"/>
    </location>
</feature>
<dbReference type="Proteomes" id="UP000198727">
    <property type="component" value="Unassembled WGS sequence"/>
</dbReference>
<evidence type="ECO:0000313" key="10">
    <source>
        <dbReference type="Proteomes" id="UP000198727"/>
    </source>
</evidence>
<dbReference type="Pfam" id="PF02016">
    <property type="entry name" value="Peptidase_S66"/>
    <property type="match status" value="1"/>
</dbReference>
<dbReference type="EMBL" id="FOWW01000009">
    <property type="protein sequence ID" value="SFQ54863.1"/>
    <property type="molecule type" value="Genomic_DNA"/>
</dbReference>
<feature type="active site" description="Charge relay system" evidence="6">
    <location>
        <position position="215"/>
    </location>
</feature>
<sequence length="310" mass="32780">MTRADTAALVRPSRLRAGDTVAIVAPAGPVPRHLLDSAVGVLESWGLSVRLFDSVHADNPVFDYLAGGDAERARDFQDAWLDPDIRAVFAARGGYGCLRILDLVHWPALRVAGPKLFAGSSDTTALHEAVGVHLGLTTLFSPMPATAHFDPPAAEHLRRTLFEPERTRVLRGPDAATLVPGRAAGPVVGGNLSLLVSSIGAPEHRPARGGIAVLEDVTEDVYRLDRILTQLLRSGWFADVAGIALGSWTECGRPDEVRALMLDRLGPLGVPIVWELGFGHHGGALTVPLGVPAVLDADAATLTLTEPALS</sequence>
<feature type="active site" description="Charge relay system" evidence="6">
    <location>
        <position position="280"/>
    </location>
</feature>
<dbReference type="InterPro" id="IPR040449">
    <property type="entry name" value="Peptidase_S66_N"/>
</dbReference>
<reference evidence="10" key="1">
    <citation type="submission" date="2016-10" db="EMBL/GenBank/DDBJ databases">
        <authorList>
            <person name="Varghese N."/>
            <person name="Submissions S."/>
        </authorList>
    </citation>
    <scope>NUCLEOTIDE SEQUENCE [LARGE SCALE GENOMIC DNA]</scope>
    <source>
        <strain evidence="10">CGMCC 4.5579</strain>
    </source>
</reference>
<dbReference type="GO" id="GO:0004180">
    <property type="term" value="F:carboxypeptidase activity"/>
    <property type="evidence" value="ECO:0007669"/>
    <property type="project" value="UniProtKB-KW"/>
</dbReference>
<dbReference type="AlphaFoldDB" id="A0A1I5ZEP3"/>
<dbReference type="SUPFAM" id="SSF52317">
    <property type="entry name" value="Class I glutamine amidotransferase-like"/>
    <property type="match status" value="1"/>
</dbReference>
<keyword evidence="3" id="KW-0645">Protease</keyword>
<dbReference type="Gene3D" id="3.40.50.10740">
    <property type="entry name" value="Class I glutamine amidotransferase-like"/>
    <property type="match status" value="1"/>
</dbReference>
<organism evidence="9 10">
    <name type="scientific">Amycolatopsis arida</name>
    <dbReference type="NCBI Taxonomy" id="587909"/>
    <lineage>
        <taxon>Bacteria</taxon>
        <taxon>Bacillati</taxon>
        <taxon>Actinomycetota</taxon>
        <taxon>Actinomycetes</taxon>
        <taxon>Pseudonocardiales</taxon>
        <taxon>Pseudonocardiaceae</taxon>
        <taxon>Amycolatopsis</taxon>
    </lineage>
</organism>
<keyword evidence="5" id="KW-0720">Serine protease</keyword>
<keyword evidence="10" id="KW-1185">Reference proteome</keyword>
<dbReference type="PANTHER" id="PTHR30237:SF2">
    <property type="entry name" value="MUREIN TETRAPEPTIDE CARBOXYPEPTIDASE"/>
    <property type="match status" value="1"/>
</dbReference>
<dbReference type="PIRSF" id="PIRSF028757">
    <property type="entry name" value="LD-carboxypeptidase"/>
    <property type="match status" value="1"/>
</dbReference>
<dbReference type="Pfam" id="PF17676">
    <property type="entry name" value="Peptidase_S66C"/>
    <property type="match status" value="1"/>
</dbReference>
<evidence type="ECO:0000256" key="1">
    <source>
        <dbReference type="ARBA" id="ARBA00010233"/>
    </source>
</evidence>
<accession>A0A1I5ZEP3</accession>
<dbReference type="InterPro" id="IPR040921">
    <property type="entry name" value="Peptidase_S66C"/>
</dbReference>
<evidence type="ECO:0000256" key="6">
    <source>
        <dbReference type="PIRSR" id="PIRSR028757-1"/>
    </source>
</evidence>
<dbReference type="CDD" id="cd07025">
    <property type="entry name" value="Peptidase_S66"/>
    <property type="match status" value="1"/>
</dbReference>
<dbReference type="InterPro" id="IPR027461">
    <property type="entry name" value="Carboxypeptidase_A_C_sf"/>
</dbReference>
<keyword evidence="2 9" id="KW-0121">Carboxypeptidase</keyword>
<evidence type="ECO:0000259" key="8">
    <source>
        <dbReference type="Pfam" id="PF17676"/>
    </source>
</evidence>
<comment type="similarity">
    <text evidence="1">Belongs to the peptidase S66 family.</text>
</comment>
<dbReference type="RefSeq" id="WP_243859729.1">
    <property type="nucleotide sequence ID" value="NZ_FOWW01000009.1"/>
</dbReference>
<evidence type="ECO:0000256" key="5">
    <source>
        <dbReference type="ARBA" id="ARBA00022825"/>
    </source>
</evidence>
<name>A0A1I5ZEP3_9PSEU</name>
<evidence type="ECO:0000313" key="9">
    <source>
        <dbReference type="EMBL" id="SFQ54863.1"/>
    </source>
</evidence>
<keyword evidence="4" id="KW-0378">Hydrolase</keyword>
<feature type="active site" description="Nucleophile" evidence="6">
    <location>
        <position position="121"/>
    </location>
</feature>
<protein>
    <submittedName>
        <fullName evidence="9">Muramoyltetrapeptide carboxypeptidase</fullName>
    </submittedName>
</protein>
<dbReference type="GO" id="GO:0008236">
    <property type="term" value="F:serine-type peptidase activity"/>
    <property type="evidence" value="ECO:0007669"/>
    <property type="project" value="UniProtKB-KW"/>
</dbReference>
<dbReference type="InterPro" id="IPR029062">
    <property type="entry name" value="Class_I_gatase-like"/>
</dbReference>
<gene>
    <name evidence="9" type="ORF">SAMN05421810_109109</name>
</gene>
<dbReference type="STRING" id="587909.SAMN05421810_109109"/>